<name>A0A0F9PVR0_9ZZZZ</name>
<comment type="caution">
    <text evidence="1">The sequence shown here is derived from an EMBL/GenBank/DDBJ whole genome shotgun (WGS) entry which is preliminary data.</text>
</comment>
<dbReference type="AlphaFoldDB" id="A0A0F9PVR0"/>
<accession>A0A0F9PVR0</accession>
<proteinExistence type="predicted"/>
<protein>
    <submittedName>
        <fullName evidence="1">Uncharacterized protein</fullName>
    </submittedName>
</protein>
<sequence length="162" mass="18129">MKGNGKRNGKRTCTPKQLAALKAHHFKPGEIHNPEGGRAHKKRWIDHLADYLDDTCTHQINGQAVEMPKLRKLACVVADAAMRHSEEGLIRSEPLRHVLNRISPILRDPPAVVNILTVDHSQNSRTFVLEVQQHAGREAVTNQDVLATLEARIARLESTPHD</sequence>
<gene>
    <name evidence="1" type="ORF">LCGC14_1090180</name>
</gene>
<evidence type="ECO:0000313" key="1">
    <source>
        <dbReference type="EMBL" id="KKN05161.1"/>
    </source>
</evidence>
<organism evidence="1">
    <name type="scientific">marine sediment metagenome</name>
    <dbReference type="NCBI Taxonomy" id="412755"/>
    <lineage>
        <taxon>unclassified sequences</taxon>
        <taxon>metagenomes</taxon>
        <taxon>ecological metagenomes</taxon>
    </lineage>
</organism>
<dbReference type="EMBL" id="LAZR01004836">
    <property type="protein sequence ID" value="KKN05161.1"/>
    <property type="molecule type" value="Genomic_DNA"/>
</dbReference>
<reference evidence="1" key="1">
    <citation type="journal article" date="2015" name="Nature">
        <title>Complex archaea that bridge the gap between prokaryotes and eukaryotes.</title>
        <authorList>
            <person name="Spang A."/>
            <person name="Saw J.H."/>
            <person name="Jorgensen S.L."/>
            <person name="Zaremba-Niedzwiedzka K."/>
            <person name="Martijn J."/>
            <person name="Lind A.E."/>
            <person name="van Eijk R."/>
            <person name="Schleper C."/>
            <person name="Guy L."/>
            <person name="Ettema T.J."/>
        </authorList>
    </citation>
    <scope>NUCLEOTIDE SEQUENCE</scope>
</reference>